<accession>A0ABQ8QXX1</accession>
<name>A0ABQ8QXX1_FUSEQ</name>
<dbReference type="Proteomes" id="UP001152024">
    <property type="component" value="Unassembled WGS sequence"/>
</dbReference>
<comment type="caution">
    <text evidence="1">The sequence shown here is derived from an EMBL/GenBank/DDBJ whole genome shotgun (WGS) entry which is preliminary data.</text>
</comment>
<protein>
    <submittedName>
        <fullName evidence="1">Uncharacterized protein</fullName>
    </submittedName>
</protein>
<keyword evidence="2" id="KW-1185">Reference proteome</keyword>
<evidence type="ECO:0000313" key="2">
    <source>
        <dbReference type="Proteomes" id="UP001152024"/>
    </source>
</evidence>
<evidence type="ECO:0000313" key="1">
    <source>
        <dbReference type="EMBL" id="KAJ4113292.1"/>
    </source>
</evidence>
<reference evidence="1" key="1">
    <citation type="submission" date="2022-09" db="EMBL/GenBank/DDBJ databases">
        <title>Fusarium specimens isolated from Avocado Roots.</title>
        <authorList>
            <person name="Stajich J."/>
            <person name="Roper C."/>
            <person name="Heimlech-Rivalta G."/>
        </authorList>
    </citation>
    <scope>NUCLEOTIDE SEQUENCE</scope>
    <source>
        <strain evidence="1">CF00095</strain>
    </source>
</reference>
<sequence>MQSEKRQADLAATQGANLAKLATDLSERVRRLEGVAAHPSLTVNSSATPLATADIEAAMTNAIRGFRPEICFKFRREDEYQSHVSDNRIQKLKALYTKLRRDNIAHSQELHNVAARLYTPTTKLSRSCMDNSLRKSFRQMCRSFRR</sequence>
<proteinExistence type="predicted"/>
<dbReference type="EMBL" id="JAOQBH010000030">
    <property type="protein sequence ID" value="KAJ4113292.1"/>
    <property type="molecule type" value="Genomic_DNA"/>
</dbReference>
<organism evidence="1 2">
    <name type="scientific">Fusarium equiseti</name>
    <name type="common">Fusarium scirpi</name>
    <dbReference type="NCBI Taxonomy" id="61235"/>
    <lineage>
        <taxon>Eukaryota</taxon>
        <taxon>Fungi</taxon>
        <taxon>Dikarya</taxon>
        <taxon>Ascomycota</taxon>
        <taxon>Pezizomycotina</taxon>
        <taxon>Sordariomycetes</taxon>
        <taxon>Hypocreomycetidae</taxon>
        <taxon>Hypocreales</taxon>
        <taxon>Nectriaceae</taxon>
        <taxon>Fusarium</taxon>
        <taxon>Fusarium incarnatum-equiseti species complex</taxon>
    </lineage>
</organism>
<gene>
    <name evidence="1" type="ORF">NW768_011572</name>
</gene>